<dbReference type="InterPro" id="IPR052513">
    <property type="entry name" value="Thioester_dehydratase-like"/>
</dbReference>
<organism evidence="2 3">
    <name type="scientific">Alkalibacillus filiformis</name>
    <dbReference type="NCBI Taxonomy" id="200990"/>
    <lineage>
        <taxon>Bacteria</taxon>
        <taxon>Bacillati</taxon>
        <taxon>Bacillota</taxon>
        <taxon>Bacilli</taxon>
        <taxon>Bacillales</taxon>
        <taxon>Bacillaceae</taxon>
        <taxon>Alkalibacillus</taxon>
    </lineage>
</organism>
<keyword evidence="3" id="KW-1185">Reference proteome</keyword>
<accession>A0ABU0DW13</accession>
<dbReference type="EMBL" id="JAUSUP010000007">
    <property type="protein sequence ID" value="MDQ0352345.1"/>
    <property type="molecule type" value="Genomic_DNA"/>
</dbReference>
<name>A0ABU0DW13_9BACI</name>
<dbReference type="InterPro" id="IPR002878">
    <property type="entry name" value="ChsH2_C"/>
</dbReference>
<proteinExistence type="predicted"/>
<dbReference type="InterPro" id="IPR012340">
    <property type="entry name" value="NA-bd_OB-fold"/>
</dbReference>
<dbReference type="Pfam" id="PF01796">
    <property type="entry name" value="OB_ChsH2_C"/>
    <property type="match status" value="1"/>
</dbReference>
<evidence type="ECO:0000313" key="3">
    <source>
        <dbReference type="Proteomes" id="UP001236723"/>
    </source>
</evidence>
<dbReference type="PANTHER" id="PTHR34075">
    <property type="entry name" value="BLR3430 PROTEIN"/>
    <property type="match status" value="1"/>
</dbReference>
<dbReference type="Proteomes" id="UP001236723">
    <property type="component" value="Unassembled WGS sequence"/>
</dbReference>
<sequence>MMDAFRCNQCGYETLSEKYYCPKCRNSSFSRLDIEGKGEVYSFTTIHIAPPKFADKAPYQVVLVQLTERLRVTGYMDEDIDIGDSVSFKEIQEGAYIFQKSS</sequence>
<evidence type="ECO:0000259" key="1">
    <source>
        <dbReference type="Pfam" id="PF01796"/>
    </source>
</evidence>
<protein>
    <submittedName>
        <fullName evidence="2">OB-fold protein</fullName>
    </submittedName>
</protein>
<dbReference type="PANTHER" id="PTHR34075:SF5">
    <property type="entry name" value="BLR3430 PROTEIN"/>
    <property type="match status" value="1"/>
</dbReference>
<gene>
    <name evidence="2" type="ORF">J2R98_002189</name>
</gene>
<comment type="caution">
    <text evidence="2">The sequence shown here is derived from an EMBL/GenBank/DDBJ whole genome shotgun (WGS) entry which is preliminary data.</text>
</comment>
<evidence type="ECO:0000313" key="2">
    <source>
        <dbReference type="EMBL" id="MDQ0352345.1"/>
    </source>
</evidence>
<feature type="domain" description="ChsH2 C-terminal OB-fold" evidence="1">
    <location>
        <begin position="34"/>
        <end position="86"/>
    </location>
</feature>
<reference evidence="2 3" key="1">
    <citation type="submission" date="2023-07" db="EMBL/GenBank/DDBJ databases">
        <title>Genomic Encyclopedia of Type Strains, Phase IV (KMG-IV): sequencing the most valuable type-strain genomes for metagenomic binning, comparative biology and taxonomic classification.</title>
        <authorList>
            <person name="Goeker M."/>
        </authorList>
    </citation>
    <scope>NUCLEOTIDE SEQUENCE [LARGE SCALE GENOMIC DNA]</scope>
    <source>
        <strain evidence="2 3">DSM 15448</strain>
    </source>
</reference>
<dbReference type="SUPFAM" id="SSF50249">
    <property type="entry name" value="Nucleic acid-binding proteins"/>
    <property type="match status" value="1"/>
</dbReference>